<name>A0A485L3J3_9STRA</name>
<evidence type="ECO:0000256" key="4">
    <source>
        <dbReference type="ARBA" id="ARBA00023180"/>
    </source>
</evidence>
<reference evidence="9 10" key="1">
    <citation type="submission" date="2019-03" db="EMBL/GenBank/DDBJ databases">
        <authorList>
            <person name="Gaulin E."/>
            <person name="Dumas B."/>
        </authorList>
    </citation>
    <scope>NUCLEOTIDE SEQUENCE [LARGE SCALE GENOMIC DNA]</scope>
    <source>
        <strain evidence="9">CBS 568.67</strain>
    </source>
</reference>
<keyword evidence="6" id="KW-0812">Transmembrane</keyword>
<dbReference type="InterPro" id="IPR017853">
    <property type="entry name" value="GH"/>
</dbReference>
<keyword evidence="6" id="KW-1133">Transmembrane helix</keyword>
<dbReference type="OrthoDB" id="421038at2759"/>
<evidence type="ECO:0000256" key="5">
    <source>
        <dbReference type="PROSITE-ProRule" id="PRU00076"/>
    </source>
</evidence>
<dbReference type="InterPro" id="IPR000742">
    <property type="entry name" value="EGF"/>
</dbReference>
<dbReference type="GO" id="GO:0042124">
    <property type="term" value="F:1,3-beta-glucanosyltransferase activity"/>
    <property type="evidence" value="ECO:0007669"/>
    <property type="project" value="TreeGrafter"/>
</dbReference>
<dbReference type="AlphaFoldDB" id="A0A485L3J3"/>
<keyword evidence="2" id="KW-0732">Signal</keyword>
<accession>A0A485L3J3</accession>
<evidence type="ECO:0000256" key="1">
    <source>
        <dbReference type="ARBA" id="ARBA00007528"/>
    </source>
</evidence>
<dbReference type="PROSITE" id="PS50026">
    <property type="entry name" value="EGF_3"/>
    <property type="match status" value="1"/>
</dbReference>
<evidence type="ECO:0000259" key="7">
    <source>
        <dbReference type="PROSITE" id="PS50026"/>
    </source>
</evidence>
<evidence type="ECO:0000313" key="8">
    <source>
        <dbReference type="EMBL" id="KAF0693402.1"/>
    </source>
</evidence>
<dbReference type="Pfam" id="PF03198">
    <property type="entry name" value="Glyco_hydro_72"/>
    <property type="match status" value="2"/>
</dbReference>
<dbReference type="InterPro" id="IPR004886">
    <property type="entry name" value="Glucanosyltransferase"/>
</dbReference>
<dbReference type="EMBL" id="VJMH01005703">
    <property type="protein sequence ID" value="KAF0693402.1"/>
    <property type="molecule type" value="Genomic_DNA"/>
</dbReference>
<evidence type="ECO:0000256" key="6">
    <source>
        <dbReference type="SAM" id="Phobius"/>
    </source>
</evidence>
<proteinExistence type="inferred from homology"/>
<sequence length="571" mass="61787">MWRYFSLTLLSCVYAGNLAPIIVRGNRMYNSQTHARFFIKGITYDYDVSDANYPKSKSIIESNLKDMIGSFNTFRLYNADPARTYDQFMAHMDSLGVYVLVSASPANLDYFGDYKFSTITKTWGPDGAQVGTQIQKDQTKTCYPALLLEYGKRLVKDFAKYDNTLGLVVANEIMQENLMAAACVKQYTADLKNWMRVHANSIRILPLAYAAADAAVVTPTGTRINEDDYHNMKLMGLLCGDAMVDGVMQSSIDLYLINEYRWCNDATFATSYQRLVALATGVPIVLALGEFGCNVPSPRTWHMVPFLFADSVASLGFTDVFSGGLAYTFGQASIDPASTYPLFVGGSSGIVGQPGTTVTTDYKNLLAQYVAAPIAKQVGEFTKETICTWVPPAPPAGSNPLLALTHSWMPACSDPRLKLVPTDKWTTNTRQGAVCNDQGAPCEVSIDGVNPTTEESICGKPIVVPSGGGTCTSNADCGSHGQCISGSVNNATCVCVGCWTGVSCSIFSQDKCNTLSNNPKAPTAIFAAVGAFLGVMLLVFGYLRVAKSKKDLELHQAETAATKIAAERERV</sequence>
<dbReference type="EMBL" id="CAADRA010005724">
    <property type="protein sequence ID" value="VFT92432.1"/>
    <property type="molecule type" value="Genomic_DNA"/>
</dbReference>
<keyword evidence="10" id="KW-1185">Reference proteome</keyword>
<evidence type="ECO:0000313" key="9">
    <source>
        <dbReference type="EMBL" id="VFT92432.1"/>
    </source>
</evidence>
<protein>
    <submittedName>
        <fullName evidence="9">Aste57867_15635 protein</fullName>
    </submittedName>
</protein>
<dbReference type="PROSITE" id="PS00022">
    <property type="entry name" value="EGF_1"/>
    <property type="match status" value="1"/>
</dbReference>
<dbReference type="GO" id="GO:0005886">
    <property type="term" value="C:plasma membrane"/>
    <property type="evidence" value="ECO:0007669"/>
    <property type="project" value="TreeGrafter"/>
</dbReference>
<dbReference type="Gene3D" id="3.20.20.80">
    <property type="entry name" value="Glycosidases"/>
    <property type="match status" value="1"/>
</dbReference>
<dbReference type="GO" id="GO:0034411">
    <property type="term" value="P:cell wall (1-&gt;3)-beta-D-glucan biosynthetic process"/>
    <property type="evidence" value="ECO:0007669"/>
    <property type="project" value="TreeGrafter"/>
</dbReference>
<gene>
    <name evidence="9" type="primary">Aste57867_15635</name>
    <name evidence="8" type="ORF">As57867_015579</name>
    <name evidence="9" type="ORF">ASTE57867_15635</name>
</gene>
<comment type="similarity">
    <text evidence="1">Belongs to the glycosyl hydrolase 72 family.</text>
</comment>
<comment type="caution">
    <text evidence="5">Lacks conserved residue(s) required for the propagation of feature annotation.</text>
</comment>
<keyword evidence="5" id="KW-0245">EGF-like domain</keyword>
<dbReference type="SUPFAM" id="SSF51445">
    <property type="entry name" value="(Trans)glycosidases"/>
    <property type="match status" value="1"/>
</dbReference>
<keyword evidence="3 5" id="KW-1015">Disulfide bond</keyword>
<evidence type="ECO:0000313" key="10">
    <source>
        <dbReference type="Proteomes" id="UP000332933"/>
    </source>
</evidence>
<keyword evidence="6" id="KW-0472">Membrane</keyword>
<evidence type="ECO:0000256" key="3">
    <source>
        <dbReference type="ARBA" id="ARBA00023157"/>
    </source>
</evidence>
<dbReference type="PANTHER" id="PTHR31468">
    <property type="entry name" value="1,3-BETA-GLUCANOSYLTRANSFERASE GAS1"/>
    <property type="match status" value="1"/>
</dbReference>
<dbReference type="Proteomes" id="UP000332933">
    <property type="component" value="Unassembled WGS sequence"/>
</dbReference>
<feature type="domain" description="EGF-like" evidence="7">
    <location>
        <begin position="467"/>
        <end position="505"/>
    </location>
</feature>
<feature type="disulfide bond" evidence="5">
    <location>
        <begin position="495"/>
        <end position="504"/>
    </location>
</feature>
<evidence type="ECO:0000256" key="2">
    <source>
        <dbReference type="ARBA" id="ARBA00022729"/>
    </source>
</evidence>
<feature type="transmembrane region" description="Helical" evidence="6">
    <location>
        <begin position="524"/>
        <end position="543"/>
    </location>
</feature>
<keyword evidence="4" id="KW-0325">Glycoprotein</keyword>
<reference evidence="8" key="2">
    <citation type="submission" date="2019-06" db="EMBL/GenBank/DDBJ databases">
        <title>Genomics analysis of Aphanomyces spp. identifies a new class of oomycete effector associated with host adaptation.</title>
        <authorList>
            <person name="Gaulin E."/>
        </authorList>
    </citation>
    <scope>NUCLEOTIDE SEQUENCE</scope>
    <source>
        <strain evidence="8">CBS 578.67</strain>
    </source>
</reference>
<dbReference type="PANTHER" id="PTHR31468:SF2">
    <property type="entry name" value="1,3-BETA-GLUCANOSYLTRANSFERASE GAS1"/>
    <property type="match status" value="1"/>
</dbReference>
<organism evidence="9 10">
    <name type="scientific">Aphanomyces stellatus</name>
    <dbReference type="NCBI Taxonomy" id="120398"/>
    <lineage>
        <taxon>Eukaryota</taxon>
        <taxon>Sar</taxon>
        <taxon>Stramenopiles</taxon>
        <taxon>Oomycota</taxon>
        <taxon>Saprolegniomycetes</taxon>
        <taxon>Saprolegniales</taxon>
        <taxon>Verrucalvaceae</taxon>
        <taxon>Aphanomyces</taxon>
    </lineage>
</organism>